<evidence type="ECO:0000313" key="2">
    <source>
        <dbReference type="EMBL" id="WMV26046.1"/>
    </source>
</evidence>
<proteinExistence type="predicted"/>
<accession>A0AAF0TN89</accession>
<sequence>MADPPLSKEANFIGVFDCLAVKPLDRTFYALHMTATYQDNVEDFPMEFQNVNFKSDDIILDESFNEMFPNPTNDDAFQNLSCMPDYLGSKLGLDLSQMNPHSFGQPESQLLGSSDDASRIFNSTSGDYLGEAPVLNKSAQLRGTSVPIQVPPPPGIYPYPPPWMSYTPSYMMNRQGYQVPLVPIPKLKSQALAPAPKSSQKVEKKKSEVKTKKVASVSFLGVLFFMMLFGGLVPLLKLRYGGIREPSMSGESFVSGFYVKNHGRVLTIDGPVNETGYSGKYGGKYHSSHYGRGAQGEINQKNTNKAADEFVHVGNGSDPLAVSLYVPRNLMIQSVLASEKAMAFHRSADKKNREAGLAVPGDLAPAILGIHPRLY</sequence>
<dbReference type="AlphaFoldDB" id="A0AAF0TN89"/>
<reference evidence="2" key="1">
    <citation type="submission" date="2023-08" db="EMBL/GenBank/DDBJ databases">
        <title>A de novo genome assembly of Solanum verrucosum Schlechtendal, a Mexican diploid species geographically isolated from the other diploid A-genome species in potato relatives.</title>
        <authorList>
            <person name="Hosaka K."/>
        </authorList>
    </citation>
    <scope>NUCLEOTIDE SEQUENCE</scope>
    <source>
        <tissue evidence="2">Young leaves</tissue>
    </source>
</reference>
<keyword evidence="1" id="KW-0472">Membrane</keyword>
<keyword evidence="3" id="KW-1185">Reference proteome</keyword>
<dbReference type="Proteomes" id="UP001234989">
    <property type="component" value="Chromosome 4"/>
</dbReference>
<feature type="transmembrane region" description="Helical" evidence="1">
    <location>
        <begin position="214"/>
        <end position="236"/>
    </location>
</feature>
<keyword evidence="1" id="KW-1133">Transmembrane helix</keyword>
<evidence type="ECO:0000256" key="1">
    <source>
        <dbReference type="SAM" id="Phobius"/>
    </source>
</evidence>
<name>A0AAF0TN89_SOLVR</name>
<organism evidence="2 3">
    <name type="scientific">Solanum verrucosum</name>
    <dbReference type="NCBI Taxonomy" id="315347"/>
    <lineage>
        <taxon>Eukaryota</taxon>
        <taxon>Viridiplantae</taxon>
        <taxon>Streptophyta</taxon>
        <taxon>Embryophyta</taxon>
        <taxon>Tracheophyta</taxon>
        <taxon>Spermatophyta</taxon>
        <taxon>Magnoliopsida</taxon>
        <taxon>eudicotyledons</taxon>
        <taxon>Gunneridae</taxon>
        <taxon>Pentapetalae</taxon>
        <taxon>asterids</taxon>
        <taxon>lamiids</taxon>
        <taxon>Solanales</taxon>
        <taxon>Solanaceae</taxon>
        <taxon>Solanoideae</taxon>
        <taxon>Solaneae</taxon>
        <taxon>Solanum</taxon>
    </lineage>
</organism>
<keyword evidence="1" id="KW-0812">Transmembrane</keyword>
<evidence type="ECO:0000313" key="3">
    <source>
        <dbReference type="Proteomes" id="UP001234989"/>
    </source>
</evidence>
<dbReference type="EMBL" id="CP133615">
    <property type="protein sequence ID" value="WMV26046.1"/>
    <property type="molecule type" value="Genomic_DNA"/>
</dbReference>
<dbReference type="PANTHER" id="PTHR37616">
    <property type="entry name" value="BZIP TRANSCRIPTION FACTOR 60-LIKE"/>
    <property type="match status" value="1"/>
</dbReference>
<dbReference type="PANTHER" id="PTHR37616:SF3">
    <property type="entry name" value="BZIP DOMAIN-CONTAINING PROTEIN"/>
    <property type="match status" value="1"/>
</dbReference>
<protein>
    <submittedName>
        <fullName evidence="2">Uncharacterized protein</fullName>
    </submittedName>
</protein>
<gene>
    <name evidence="2" type="ORF">MTR67_019431</name>
</gene>